<proteinExistence type="predicted"/>
<dbReference type="InterPro" id="IPR011330">
    <property type="entry name" value="Glyco_hydro/deAcase_b/a-brl"/>
</dbReference>
<evidence type="ECO:0000313" key="5">
    <source>
        <dbReference type="EMBL" id="CDT59450.1"/>
    </source>
</evidence>
<keyword evidence="1" id="KW-0812">Transmembrane</keyword>
<sequence length="275" mass="31542">MKIKDNKAVFHVFIRIFIIAVLILTGTLLEEKINNVPVENISSKGENTLELLSQSNTLGEIIYKASQEETKGPGATSEKVAYITIDDGPSKYTNALLDILKENDVKATFFMLNQNMKNHKEEVRRVLEEENSIGFHSVSHDIHKLYKSPEVTVGEFNTCNNTLQEITGQSSKLIRLPYGSKPYMPEGSYNKLMANDYLIWDWNLDTQDWKSSTSQIVSNILYYGRKRDELVVLIHEKEQSLNALNNIIRILKERGYTILPITENITPKNFWQENL</sequence>
<dbReference type="EMBL" id="CAADAN010000015">
    <property type="protein sequence ID" value="VFD35023.1"/>
    <property type="molecule type" value="Genomic_DNA"/>
</dbReference>
<dbReference type="Proteomes" id="UP000411588">
    <property type="component" value="Unassembled WGS sequence"/>
</dbReference>
<reference evidence="5" key="1">
    <citation type="submission" date="2014-07" db="EMBL/GenBank/DDBJ databases">
        <authorList>
            <person name="Monot Marc"/>
        </authorList>
    </citation>
    <scope>NUCLEOTIDE SEQUENCE</scope>
    <source>
        <strain evidence="5">7032989</strain>
        <strain evidence="3">7032994</strain>
    </source>
</reference>
<feature type="transmembrane region" description="Helical" evidence="1">
    <location>
        <begin position="12"/>
        <end position="29"/>
    </location>
</feature>
<dbReference type="AlphaFoldDB" id="A0A069AX23"/>
<dbReference type="PANTHER" id="PTHR10587:SF125">
    <property type="entry name" value="POLYSACCHARIDE DEACETYLASE YHEN-RELATED"/>
    <property type="match status" value="1"/>
</dbReference>
<dbReference type="EC" id="3.5.1.-" evidence="5 6"/>
<protein>
    <submittedName>
        <fullName evidence="5 6">Polysaccharide deacetylase</fullName>
        <ecNumber evidence="5 6">3.5.1.-</ecNumber>
    </submittedName>
</protein>
<evidence type="ECO:0000313" key="4">
    <source>
        <dbReference type="EMBL" id="CDS89402.1"/>
    </source>
</evidence>
<dbReference type="PROSITE" id="PS51677">
    <property type="entry name" value="NODB"/>
    <property type="match status" value="1"/>
</dbReference>
<dbReference type="GO" id="GO:0016810">
    <property type="term" value="F:hydrolase activity, acting on carbon-nitrogen (but not peptide) bonds"/>
    <property type="evidence" value="ECO:0007669"/>
    <property type="project" value="InterPro"/>
</dbReference>
<keyword evidence="5" id="KW-0378">Hydrolase</keyword>
<dbReference type="EMBL" id="LK933282">
    <property type="protein sequence ID" value="CDT59450.1"/>
    <property type="molecule type" value="Genomic_DNA"/>
</dbReference>
<organism evidence="5">
    <name type="scientific">Clostridioides difficile</name>
    <name type="common">Peptoclostridium difficile</name>
    <dbReference type="NCBI Taxonomy" id="1496"/>
    <lineage>
        <taxon>Bacteria</taxon>
        <taxon>Bacillati</taxon>
        <taxon>Bacillota</taxon>
        <taxon>Clostridia</taxon>
        <taxon>Peptostreptococcales</taxon>
        <taxon>Peptostreptococcaceae</taxon>
        <taxon>Clostridioides</taxon>
    </lineage>
</organism>
<gene>
    <name evidence="5" type="ORF">BN1095_590015</name>
    <name evidence="4" type="ORF">BN1096_740087</name>
    <name evidence="3" type="ORF">BN1097_500010</name>
    <name evidence="6" type="ORF">SAMEA1402399_03372</name>
</gene>
<dbReference type="InterPro" id="IPR002509">
    <property type="entry name" value="NODB_dom"/>
</dbReference>
<accession>A0A069AX23</accession>
<evidence type="ECO:0000256" key="1">
    <source>
        <dbReference type="SAM" id="Phobius"/>
    </source>
</evidence>
<reference evidence="6 7" key="2">
    <citation type="submission" date="2019-02" db="EMBL/GenBank/DDBJ databases">
        <authorList>
            <consortium name="Pathogen Informatics"/>
        </authorList>
    </citation>
    <scope>NUCLEOTIDE SEQUENCE [LARGE SCALE GENOMIC DNA]</scope>
    <source>
        <strain evidence="6">Clo34</strain>
        <strain evidence="7">clo34</strain>
    </source>
</reference>
<keyword evidence="1" id="KW-0472">Membrane</keyword>
<dbReference type="PATRIC" id="fig|1496.1373.peg.1597"/>
<dbReference type="EMBL" id="LK932388">
    <property type="protein sequence ID" value="CDS85372.1"/>
    <property type="molecule type" value="Genomic_DNA"/>
</dbReference>
<dbReference type="RefSeq" id="WP_009898389.1">
    <property type="nucleotide sequence ID" value="NZ_BAABSG010000002.1"/>
</dbReference>
<dbReference type="EMBL" id="LK932529">
    <property type="protein sequence ID" value="CDS89402.1"/>
    <property type="molecule type" value="Genomic_DNA"/>
</dbReference>
<feature type="domain" description="NodB homology" evidence="2">
    <location>
        <begin position="79"/>
        <end position="259"/>
    </location>
</feature>
<evidence type="ECO:0000259" key="2">
    <source>
        <dbReference type="PROSITE" id="PS51677"/>
    </source>
</evidence>
<dbReference type="Pfam" id="PF01522">
    <property type="entry name" value="Polysacc_deac_1"/>
    <property type="match status" value="1"/>
</dbReference>
<dbReference type="Gene3D" id="3.20.20.370">
    <property type="entry name" value="Glycoside hydrolase/deacetylase"/>
    <property type="match status" value="1"/>
</dbReference>
<name>A0A069AX23_CLODI</name>
<dbReference type="PANTHER" id="PTHR10587">
    <property type="entry name" value="GLYCOSYL TRANSFERASE-RELATED"/>
    <property type="match status" value="1"/>
</dbReference>
<dbReference type="SUPFAM" id="SSF88713">
    <property type="entry name" value="Glycoside hydrolase/deacetylase"/>
    <property type="match status" value="1"/>
</dbReference>
<evidence type="ECO:0000313" key="6">
    <source>
        <dbReference type="EMBL" id="VFD35023.1"/>
    </source>
</evidence>
<dbReference type="InterPro" id="IPR050248">
    <property type="entry name" value="Polysacc_deacetylase_ArnD"/>
</dbReference>
<keyword evidence="1" id="KW-1133">Transmembrane helix</keyword>
<dbReference type="GO" id="GO:0005975">
    <property type="term" value="P:carbohydrate metabolic process"/>
    <property type="evidence" value="ECO:0007669"/>
    <property type="project" value="InterPro"/>
</dbReference>
<evidence type="ECO:0000313" key="3">
    <source>
        <dbReference type="EMBL" id="CDS85372.1"/>
    </source>
</evidence>
<evidence type="ECO:0000313" key="7">
    <source>
        <dbReference type="Proteomes" id="UP000411588"/>
    </source>
</evidence>